<dbReference type="PANTHER" id="PTHR11735">
    <property type="entry name" value="TRNA N6-ADENOSINE THREONYLCARBAMOYLTRANSFERASE"/>
    <property type="match status" value="1"/>
</dbReference>
<feature type="compositionally biased region" description="Low complexity" evidence="8">
    <location>
        <begin position="138"/>
        <end position="149"/>
    </location>
</feature>
<comment type="subcellular location">
    <subcellularLocation>
        <location evidence="7">Mitochondrion</location>
    </subcellularLocation>
</comment>
<keyword evidence="5 7" id="KW-0012">Acyltransferase</keyword>
<keyword evidence="12" id="KW-1185">Reference proteome</keyword>
<protein>
    <recommendedName>
        <fullName evidence="1">N(6)-L-threonylcarbamoyladenine synthase</fullName>
        <ecNumber evidence="1">2.3.1.234</ecNumber>
    </recommendedName>
</protein>
<evidence type="ECO:0000256" key="4">
    <source>
        <dbReference type="ARBA" id="ARBA00022723"/>
    </source>
</evidence>
<keyword evidence="9" id="KW-1133">Transmembrane helix</keyword>
<evidence type="ECO:0000313" key="11">
    <source>
        <dbReference type="EMBL" id="GAB0131667.1"/>
    </source>
</evidence>
<evidence type="ECO:0000256" key="3">
    <source>
        <dbReference type="ARBA" id="ARBA00022694"/>
    </source>
</evidence>
<feature type="compositionally biased region" description="Low complexity" evidence="8">
    <location>
        <begin position="1171"/>
        <end position="1182"/>
    </location>
</feature>
<feature type="compositionally biased region" description="Basic and acidic residues" evidence="8">
    <location>
        <begin position="1184"/>
        <end position="1199"/>
    </location>
</feature>
<comment type="function">
    <text evidence="7">Required for the formation of a threonylcarbamoyl group on adenosine at position 37 (t(6)A37) in mitochondrial tRNAs that read codons beginning with adenine. Probably involved in the transfer of the threonylcarbamoyl moiety of threonylcarbamoyl-AMP (TC-AMP) to the N6 group of A37. Involved in mitochondrial genome maintenance.</text>
</comment>
<dbReference type="Gene3D" id="3.30.420.40">
    <property type="match status" value="2"/>
</dbReference>
<dbReference type="InterPro" id="IPR000905">
    <property type="entry name" value="Gcp-like_dom"/>
</dbReference>
<dbReference type="PANTHER" id="PTHR11735:SF6">
    <property type="entry name" value="TRNA N6-ADENOSINE THREONYLCARBAMOYLTRANSFERASE, MITOCHONDRIAL"/>
    <property type="match status" value="1"/>
</dbReference>
<comment type="similarity">
    <text evidence="7">Belongs to the KAE1 / TsaD family.</text>
</comment>
<feature type="region of interest" description="Disordered" evidence="8">
    <location>
        <begin position="383"/>
        <end position="473"/>
    </location>
</feature>
<dbReference type="InterPro" id="IPR017861">
    <property type="entry name" value="KAE1/TsaD"/>
</dbReference>
<keyword evidence="3 7" id="KW-0819">tRNA processing</keyword>
<evidence type="ECO:0000256" key="7">
    <source>
        <dbReference type="HAMAP-Rule" id="MF_03179"/>
    </source>
</evidence>
<feature type="transmembrane region" description="Helical" evidence="9">
    <location>
        <begin position="607"/>
        <end position="629"/>
    </location>
</feature>
<reference evidence="12" key="1">
    <citation type="submission" date="2024-06" db="EMBL/GenBank/DDBJ databases">
        <title>Draft Genome Sequences of Epichloe bromicola Strains Isolated from Elymus ciliaris.</title>
        <authorList>
            <consortium name="Epichloe bromicola genome sequencing consortium"/>
            <person name="Miura A."/>
            <person name="Imano S."/>
            <person name="Ashida A."/>
            <person name="Sato I."/>
            <person name="Chiba S."/>
            <person name="Tanaka A."/>
            <person name="Camagna M."/>
            <person name="Takemoto D."/>
        </authorList>
    </citation>
    <scope>NUCLEOTIDE SEQUENCE [LARGE SCALE GENOMIC DNA]</scope>
    <source>
        <strain evidence="12">DP</strain>
    </source>
</reference>
<feature type="domain" description="Gcp-like" evidence="10">
    <location>
        <begin position="1199"/>
        <end position="1420"/>
    </location>
</feature>
<evidence type="ECO:0000256" key="1">
    <source>
        <dbReference type="ARBA" id="ARBA00012156"/>
    </source>
</evidence>
<name>A0ABQ0CDZ7_9HYPO</name>
<comment type="caution">
    <text evidence="11">The sequence shown here is derived from an EMBL/GenBank/DDBJ whole genome shotgun (WGS) entry which is preliminary data.</text>
</comment>
<feature type="compositionally biased region" description="Polar residues" evidence="8">
    <location>
        <begin position="48"/>
        <end position="69"/>
    </location>
</feature>
<comment type="cofactor">
    <cofactor evidence="7">
        <name>a divalent metal cation</name>
        <dbReference type="ChEBI" id="CHEBI:60240"/>
    </cofactor>
    <text evidence="7">Binds 1 divalent metal cation per subunit.</text>
</comment>
<dbReference type="PRINTS" id="PR00789">
    <property type="entry name" value="OSIALOPTASE"/>
</dbReference>
<feature type="domain" description="Gcp-like" evidence="10">
    <location>
        <begin position="1054"/>
        <end position="1154"/>
    </location>
</feature>
<accession>A0ABQ0CDZ7</accession>
<feature type="compositionally biased region" description="Basic residues" evidence="8">
    <location>
        <begin position="557"/>
        <end position="568"/>
    </location>
</feature>
<evidence type="ECO:0000256" key="8">
    <source>
        <dbReference type="SAM" id="MobiDB-lite"/>
    </source>
</evidence>
<keyword evidence="4 7" id="KW-0479">Metal-binding</keyword>
<dbReference type="Proteomes" id="UP001562357">
    <property type="component" value="Unassembled WGS sequence"/>
</dbReference>
<feature type="region of interest" description="Disordered" evidence="8">
    <location>
        <begin position="488"/>
        <end position="521"/>
    </location>
</feature>
<dbReference type="Pfam" id="PF00814">
    <property type="entry name" value="TsaD"/>
    <property type="match status" value="2"/>
</dbReference>
<dbReference type="EC" id="2.3.1.234" evidence="1"/>
<evidence type="ECO:0000256" key="2">
    <source>
        <dbReference type="ARBA" id="ARBA00022679"/>
    </source>
</evidence>
<feature type="region of interest" description="Disordered" evidence="8">
    <location>
        <begin position="131"/>
        <end position="283"/>
    </location>
</feature>
<evidence type="ECO:0000256" key="6">
    <source>
        <dbReference type="ARBA" id="ARBA00048117"/>
    </source>
</evidence>
<feature type="region of interest" description="Disordered" evidence="8">
    <location>
        <begin position="41"/>
        <end position="69"/>
    </location>
</feature>
<gene>
    <name evidence="11" type="primary">g129</name>
    <name evidence="11" type="ORF">EsDP_00000129</name>
</gene>
<comment type="catalytic activity">
    <reaction evidence="6 7">
        <text>L-threonylcarbamoyladenylate + adenosine(37) in tRNA = N(6)-L-threonylcarbamoyladenosine(37) in tRNA + AMP + H(+)</text>
        <dbReference type="Rhea" id="RHEA:37059"/>
        <dbReference type="Rhea" id="RHEA-COMP:10162"/>
        <dbReference type="Rhea" id="RHEA-COMP:10163"/>
        <dbReference type="ChEBI" id="CHEBI:15378"/>
        <dbReference type="ChEBI" id="CHEBI:73682"/>
        <dbReference type="ChEBI" id="CHEBI:74411"/>
        <dbReference type="ChEBI" id="CHEBI:74418"/>
        <dbReference type="ChEBI" id="CHEBI:456215"/>
        <dbReference type="EC" id="2.3.1.234"/>
    </reaction>
</comment>
<dbReference type="PROSITE" id="PS01016">
    <property type="entry name" value="GLYCOPROTEASE"/>
    <property type="match status" value="1"/>
</dbReference>
<feature type="region of interest" description="Disordered" evidence="8">
    <location>
        <begin position="551"/>
        <end position="570"/>
    </location>
</feature>
<feature type="region of interest" description="Disordered" evidence="8">
    <location>
        <begin position="1156"/>
        <end position="1203"/>
    </location>
</feature>
<dbReference type="HAMAP" id="MF_01445">
    <property type="entry name" value="TsaD"/>
    <property type="match status" value="1"/>
</dbReference>
<keyword evidence="9" id="KW-0472">Membrane</keyword>
<evidence type="ECO:0000256" key="9">
    <source>
        <dbReference type="SAM" id="Phobius"/>
    </source>
</evidence>
<keyword evidence="9" id="KW-0812">Transmembrane</keyword>
<dbReference type="EMBL" id="BAAFGZ010000002">
    <property type="protein sequence ID" value="GAB0131667.1"/>
    <property type="molecule type" value="Genomic_DNA"/>
</dbReference>
<proteinExistence type="inferred from homology"/>
<feature type="compositionally biased region" description="Polar residues" evidence="8">
    <location>
        <begin position="211"/>
        <end position="254"/>
    </location>
</feature>
<evidence type="ECO:0000256" key="5">
    <source>
        <dbReference type="ARBA" id="ARBA00023315"/>
    </source>
</evidence>
<sequence>MTASTMDKKKYFAVTNNNRKNVDDWEEWEDDEAITPIEASEQVGLCQPPTSSLHRNTKTTNTRGSRLSTSKIRRLKSRQRQKAQNAKAGIRLITDMSAFRRNNHVANHAQSPRARAGKFVDAAALRALEGEPNSASVGNWNWLKKNNGKSPASATPTPTRGDRSKDQELSPEDRPIVIGISLPSSGVGGQDISPETALVGNQFPRPEASDGQMQTAENPGNGAESNVQKSAWSPDTPNTSLSFSPNRAASSMCSQALMPRQFPKEQTPPPVPALPSDYKKTTTPHQRILSLELGESPRNESESGTPCTLFEEDGVLSSQRRRIKAKGLGLSPDSAGSRSHGWWDHVVTPFVDKTMSFSSRDERTDSPKEPGRNEVLVCQGNESMPAHSSKTHAVAVQAPIVRAPTPRRSPSPRSDAKQRQQQERTQTRPIKELVPVAGPSSAATPRIVVTRGSISTADCPPPPPYSPPKKQQDGKLIRYRAVFPHGHPLHSQFPPSPRPASPGLAATMSSGGGAPCAIDHIPALPRTQTPRMNSEPLPVRPKGNFVPQEHVRSAAGTRHKVERQRRRHEKEDIVAPRAGGFWRGRGCMPSKGCFGRTGREGRQRRRVWMAVWGGILALLLLVILLAVLLTRHYGTAEAEAPSVWVNLTDFPPMPTGVLTVVGPDNTAAKSGCTEPSSLWSCSLPKDQQSSVVPYKPNQPTLIMQIQWDNGTSRSWNVPDGDPPTTRVVVRRAYGAASFAKAVLKRAQSTVTQFAPNPAPPKFKEMWFLGATTDNIKSDQKGGEPAPFYISLLNSANEAVVPGPPRLTRRESSSDIGNDTFKDLIPPPDVEADGTSVPAVMMPNPVQQPVRLFDRGLPTEHYGFYTYFKRTIFLKSVTIQNQTEDTIPLDKDGGCRKTEASHLVTWGETRLRVQIWTRLLERNTSTLLRPDGSQGIGGTGRLIRPGTMPYPVTITQDTHGGDPAKKLVWARPVNERLQVQKDEAQALVNDMGIGGTWVNRRNSGDAEFGGFDGGNGGCKSKRRNLVTLAIESSCDDTAVAVLSHTRQRTELLFNERISSDNRAFKGVHPVVAVQGHNASLAPLVQRALQALQALQPPQALLSEPRPDFVSVTRGPGIVANLAVGLNMAKGLSVAWGVPLVGVHHMQAHALTPRLVGALHPTSSSTSDDDDNNNNNPNPNTDTDTSPEKSQRDQRDPRDPDPSFPFLTLLVSGGHTQLVHSAGLTEHHIVANTGDIAIGNLLDQTARVILPPDVLASSPDVMYGQLLEQFAFDTPDQHQAFFQPAVKRQDEMTPVQTPYPWTVPLPFRDTRRLAFSFSSIHAHVHRIARDNPAMDLAQRRCLARHTMRAAFQHLASRLMLALQDAPELRGAAGTLVVSGGVASNRFLMHVLRETLSARGFPGVRILAPPAELCTDNAAMIAWAAMEMFETGWSSELGILPVGKWPVSVEGRDAILAMDGWMRS</sequence>
<comment type="subunit">
    <text evidence="7">Homodimer.</text>
</comment>
<keyword evidence="7" id="KW-0496">Mitochondrion</keyword>
<dbReference type="SUPFAM" id="SSF53067">
    <property type="entry name" value="Actin-like ATPase domain"/>
    <property type="match status" value="2"/>
</dbReference>
<dbReference type="InterPro" id="IPR043129">
    <property type="entry name" value="ATPase_NBD"/>
</dbReference>
<evidence type="ECO:0000313" key="12">
    <source>
        <dbReference type="Proteomes" id="UP001562357"/>
    </source>
</evidence>
<feature type="compositionally biased region" description="Basic and acidic residues" evidence="8">
    <location>
        <begin position="414"/>
        <end position="431"/>
    </location>
</feature>
<evidence type="ECO:0000259" key="10">
    <source>
        <dbReference type="Pfam" id="PF00814"/>
    </source>
</evidence>
<dbReference type="InterPro" id="IPR022450">
    <property type="entry name" value="TsaD"/>
</dbReference>
<feature type="region of interest" description="Disordered" evidence="8">
    <location>
        <begin position="801"/>
        <end position="828"/>
    </location>
</feature>
<keyword evidence="2 7" id="KW-0808">Transferase</keyword>
<organism evidence="11 12">
    <name type="scientific">Epichloe bromicola</name>
    <dbReference type="NCBI Taxonomy" id="79588"/>
    <lineage>
        <taxon>Eukaryota</taxon>
        <taxon>Fungi</taxon>
        <taxon>Dikarya</taxon>
        <taxon>Ascomycota</taxon>
        <taxon>Pezizomycotina</taxon>
        <taxon>Sordariomycetes</taxon>
        <taxon>Hypocreomycetidae</taxon>
        <taxon>Hypocreales</taxon>
        <taxon>Clavicipitaceae</taxon>
        <taxon>Epichloe</taxon>
    </lineage>
</organism>
<feature type="compositionally biased region" description="Basic and acidic residues" evidence="8">
    <location>
        <begin position="160"/>
        <end position="175"/>
    </location>
</feature>
<dbReference type="InterPro" id="IPR017860">
    <property type="entry name" value="Peptidase_M22_CS"/>
</dbReference>